<evidence type="ECO:0000313" key="1">
    <source>
        <dbReference type="EMBL" id="GHC72845.1"/>
    </source>
</evidence>
<keyword evidence="2" id="KW-1185">Reference proteome</keyword>
<protein>
    <submittedName>
        <fullName evidence="1">Uncharacterized protein</fullName>
    </submittedName>
</protein>
<dbReference type="EMBL" id="BMYK01000002">
    <property type="protein sequence ID" value="GHC72845.1"/>
    <property type="molecule type" value="Genomic_DNA"/>
</dbReference>
<sequence>MDNKSTALRGPSRYRVVAVRSLRRTEKTPAGQRTEERVQNIFTLGPYRWKLHARLVAWLNRFDRGGWVQRCTVEQTAEGAE</sequence>
<accession>A0ABQ3FX24</accession>
<dbReference type="Proteomes" id="UP000626210">
    <property type="component" value="Unassembled WGS sequence"/>
</dbReference>
<gene>
    <name evidence="1" type="ORF">GCM10007320_09010</name>
</gene>
<proteinExistence type="predicted"/>
<comment type="caution">
    <text evidence="1">The sequence shown here is derived from an EMBL/GenBank/DDBJ whole genome shotgun (WGS) entry which is preliminary data.</text>
</comment>
<organism evidence="1 2">
    <name type="scientific">Pseudorhodoferax aquiterrae</name>
    <dbReference type="NCBI Taxonomy" id="747304"/>
    <lineage>
        <taxon>Bacteria</taxon>
        <taxon>Pseudomonadati</taxon>
        <taxon>Pseudomonadota</taxon>
        <taxon>Betaproteobacteria</taxon>
        <taxon>Burkholderiales</taxon>
        <taxon>Comamonadaceae</taxon>
    </lineage>
</organism>
<reference evidence="2" key="1">
    <citation type="journal article" date="2019" name="Int. J. Syst. Evol. Microbiol.">
        <title>The Global Catalogue of Microorganisms (GCM) 10K type strain sequencing project: providing services to taxonomists for standard genome sequencing and annotation.</title>
        <authorList>
            <consortium name="The Broad Institute Genomics Platform"/>
            <consortium name="The Broad Institute Genome Sequencing Center for Infectious Disease"/>
            <person name="Wu L."/>
            <person name="Ma J."/>
        </authorList>
    </citation>
    <scope>NUCLEOTIDE SEQUENCE [LARGE SCALE GENOMIC DNA]</scope>
    <source>
        <strain evidence="2">KCTC 23314</strain>
    </source>
</reference>
<dbReference type="RefSeq" id="WP_189685763.1">
    <property type="nucleotide sequence ID" value="NZ_BMYK01000002.1"/>
</dbReference>
<evidence type="ECO:0000313" key="2">
    <source>
        <dbReference type="Proteomes" id="UP000626210"/>
    </source>
</evidence>
<name>A0ABQ3FX24_9BURK</name>